<sequence>MSDFDLYFNMGLRHVLDINAYDHVLFLIVLTVPYIFKDWKNVLLLVTLFTVGHTVSLILSVFGVITVNAGVVEFLIPITILITALYNIFKASRKSAKNSSINFIAITTLFFGIIHGLGFSNYFKIVVNKNSKDKLMPLLEFALGIETAQVIIVLVVLLLSYILQEFFRLSKRDWILVMSAFVAGVVVPMITGSEIW</sequence>
<keyword evidence="1" id="KW-0472">Membrane</keyword>
<protein>
    <submittedName>
        <fullName evidence="2">HupE/UreJ family protein</fullName>
    </submittedName>
</protein>
<dbReference type="Pfam" id="PF13795">
    <property type="entry name" value="HupE_UreJ_2"/>
    <property type="match status" value="1"/>
</dbReference>
<dbReference type="AlphaFoldDB" id="A0A3S3QNK9"/>
<evidence type="ECO:0000313" key="2">
    <source>
        <dbReference type="EMBL" id="RWW93770.1"/>
    </source>
</evidence>
<name>A0A3S3QNK9_9FLAO</name>
<feature type="transmembrane region" description="Helical" evidence="1">
    <location>
        <begin position="174"/>
        <end position="191"/>
    </location>
</feature>
<evidence type="ECO:0000313" key="3">
    <source>
        <dbReference type="Proteomes" id="UP000287527"/>
    </source>
</evidence>
<keyword evidence="3" id="KW-1185">Reference proteome</keyword>
<feature type="transmembrane region" description="Helical" evidence="1">
    <location>
        <begin position="101"/>
        <end position="123"/>
    </location>
</feature>
<accession>A0A3S3QNK9</accession>
<dbReference type="OrthoDB" id="9808870at2"/>
<feature type="transmembrane region" description="Helical" evidence="1">
    <location>
        <begin position="143"/>
        <end position="162"/>
    </location>
</feature>
<dbReference type="InterPro" id="IPR032809">
    <property type="entry name" value="Put_HupE_UreJ"/>
</dbReference>
<evidence type="ECO:0000256" key="1">
    <source>
        <dbReference type="SAM" id="Phobius"/>
    </source>
</evidence>
<keyword evidence="1" id="KW-1133">Transmembrane helix</keyword>
<feature type="transmembrane region" description="Helical" evidence="1">
    <location>
        <begin position="43"/>
        <end position="65"/>
    </location>
</feature>
<organism evidence="2 3">
    <name type="scientific">Flavobacterium cerinum</name>
    <dbReference type="NCBI Taxonomy" id="2502784"/>
    <lineage>
        <taxon>Bacteria</taxon>
        <taxon>Pseudomonadati</taxon>
        <taxon>Bacteroidota</taxon>
        <taxon>Flavobacteriia</taxon>
        <taxon>Flavobacteriales</taxon>
        <taxon>Flavobacteriaceae</taxon>
        <taxon>Flavobacterium</taxon>
    </lineage>
</organism>
<feature type="transmembrane region" description="Helical" evidence="1">
    <location>
        <begin position="20"/>
        <end position="36"/>
    </location>
</feature>
<dbReference type="Proteomes" id="UP000287527">
    <property type="component" value="Unassembled WGS sequence"/>
</dbReference>
<comment type="caution">
    <text evidence="2">The sequence shown here is derived from an EMBL/GenBank/DDBJ whole genome shotgun (WGS) entry which is preliminary data.</text>
</comment>
<reference evidence="2 3" key="1">
    <citation type="submission" date="2019-01" db="EMBL/GenBank/DDBJ databases">
        <title>Flavobacterium sp. nov.,isolated from freshwater.</title>
        <authorList>
            <person name="Zhang R."/>
            <person name="Du Z.-J."/>
        </authorList>
    </citation>
    <scope>NUCLEOTIDE SEQUENCE [LARGE SCALE GENOMIC DNA]</scope>
    <source>
        <strain evidence="2 3">1E403</strain>
    </source>
</reference>
<dbReference type="RefSeq" id="WP_128390726.1">
    <property type="nucleotide sequence ID" value="NZ_SBII01000011.1"/>
</dbReference>
<proteinExistence type="predicted"/>
<dbReference type="EMBL" id="SBII01000011">
    <property type="protein sequence ID" value="RWW93770.1"/>
    <property type="molecule type" value="Genomic_DNA"/>
</dbReference>
<keyword evidence="1" id="KW-0812">Transmembrane</keyword>
<gene>
    <name evidence="2" type="ORF">EPI11_14640</name>
</gene>
<feature type="transmembrane region" description="Helical" evidence="1">
    <location>
        <begin position="71"/>
        <end position="89"/>
    </location>
</feature>